<keyword evidence="9" id="KW-1185">Reference proteome</keyword>
<dbReference type="GO" id="GO:0016705">
    <property type="term" value="F:oxidoreductase activity, acting on paired donors, with incorporation or reduction of molecular oxygen"/>
    <property type="evidence" value="ECO:0007669"/>
    <property type="project" value="InterPro"/>
</dbReference>
<keyword evidence="7" id="KW-0503">Monooxygenase</keyword>
<dbReference type="InterPro" id="IPR001128">
    <property type="entry name" value="Cyt_P450"/>
</dbReference>
<dbReference type="AlphaFoldDB" id="A0A8H5EVV3"/>
<dbReference type="OrthoDB" id="6692864at2759"/>
<evidence type="ECO:0000256" key="1">
    <source>
        <dbReference type="ARBA" id="ARBA00001971"/>
    </source>
</evidence>
<evidence type="ECO:0008006" key="10">
    <source>
        <dbReference type="Google" id="ProtNLM"/>
    </source>
</evidence>
<keyword evidence="6" id="KW-0408">Iron</keyword>
<gene>
    <name evidence="8" type="ORF">D9758_018181</name>
</gene>
<comment type="cofactor">
    <cofactor evidence="1">
        <name>heme</name>
        <dbReference type="ChEBI" id="CHEBI:30413"/>
    </cofactor>
</comment>
<dbReference type="InterPro" id="IPR036396">
    <property type="entry name" value="Cyt_P450_sf"/>
</dbReference>
<dbReference type="InterPro" id="IPR050121">
    <property type="entry name" value="Cytochrome_P450_monoxygenase"/>
</dbReference>
<evidence type="ECO:0000256" key="7">
    <source>
        <dbReference type="ARBA" id="ARBA00023033"/>
    </source>
</evidence>
<comment type="similarity">
    <text evidence="3">Belongs to the cytochrome P450 family.</text>
</comment>
<dbReference type="Pfam" id="PF00067">
    <property type="entry name" value="p450"/>
    <property type="match status" value="1"/>
</dbReference>
<dbReference type="Gene3D" id="1.10.630.10">
    <property type="entry name" value="Cytochrome P450"/>
    <property type="match status" value="1"/>
</dbReference>
<dbReference type="Proteomes" id="UP000559256">
    <property type="component" value="Unassembled WGS sequence"/>
</dbReference>
<dbReference type="GO" id="GO:0005506">
    <property type="term" value="F:iron ion binding"/>
    <property type="evidence" value="ECO:0007669"/>
    <property type="project" value="InterPro"/>
</dbReference>
<comment type="caution">
    <text evidence="8">The sequence shown here is derived from an EMBL/GenBank/DDBJ whole genome shotgun (WGS) entry which is preliminary data.</text>
</comment>
<proteinExistence type="inferred from homology"/>
<accession>A0A8H5EVV3</accession>
<dbReference type="EMBL" id="JAACJM010000509">
    <property type="protein sequence ID" value="KAF5314216.1"/>
    <property type="molecule type" value="Genomic_DNA"/>
</dbReference>
<keyword evidence="5" id="KW-0560">Oxidoreductase</keyword>
<name>A0A8H5EVV3_9AGAR</name>
<dbReference type="GO" id="GO:0004497">
    <property type="term" value="F:monooxygenase activity"/>
    <property type="evidence" value="ECO:0007669"/>
    <property type="project" value="UniProtKB-KW"/>
</dbReference>
<evidence type="ECO:0000256" key="4">
    <source>
        <dbReference type="ARBA" id="ARBA00022723"/>
    </source>
</evidence>
<dbReference type="SUPFAM" id="SSF48264">
    <property type="entry name" value="Cytochrome P450"/>
    <property type="match status" value="1"/>
</dbReference>
<evidence type="ECO:0000313" key="9">
    <source>
        <dbReference type="Proteomes" id="UP000559256"/>
    </source>
</evidence>
<evidence type="ECO:0000256" key="2">
    <source>
        <dbReference type="ARBA" id="ARBA00005179"/>
    </source>
</evidence>
<evidence type="ECO:0000256" key="3">
    <source>
        <dbReference type="ARBA" id="ARBA00010617"/>
    </source>
</evidence>
<dbReference type="GO" id="GO:0020037">
    <property type="term" value="F:heme binding"/>
    <property type="evidence" value="ECO:0007669"/>
    <property type="project" value="InterPro"/>
</dbReference>
<dbReference type="PANTHER" id="PTHR24305:SF187">
    <property type="entry name" value="P450, PUTATIVE (EUROFUNG)-RELATED"/>
    <property type="match status" value="1"/>
</dbReference>
<keyword evidence="4" id="KW-0479">Metal-binding</keyword>
<comment type="pathway">
    <text evidence="2">Secondary metabolite biosynthesis.</text>
</comment>
<organism evidence="8 9">
    <name type="scientific">Tetrapyrgos nigripes</name>
    <dbReference type="NCBI Taxonomy" id="182062"/>
    <lineage>
        <taxon>Eukaryota</taxon>
        <taxon>Fungi</taxon>
        <taxon>Dikarya</taxon>
        <taxon>Basidiomycota</taxon>
        <taxon>Agaricomycotina</taxon>
        <taxon>Agaricomycetes</taxon>
        <taxon>Agaricomycetidae</taxon>
        <taxon>Agaricales</taxon>
        <taxon>Marasmiineae</taxon>
        <taxon>Marasmiaceae</taxon>
        <taxon>Tetrapyrgos</taxon>
    </lineage>
</organism>
<sequence length="352" mass="39089">MRKRYRLSSALEDFPKDNSTTVAGTPMPPPVVFLILKDEDHTSRRRLWTRGMSSQALKEYEGFIGNRANILIEKLEAMAGAGSSVDIAEWISYFTFGFDFEFLRNAGDKDGLLGAMRRFAIAVQVVCHIPWVATYANKIPMFGRDMQILRAFGVGAATRRVKVGASSKDLWYHLTDEAGFEKSKPSIASVVADGTLAIVAGADTTVSALSSLFYFLLSDPTCYKRLQQEVDAVYPPGSDPLDVSKHAELVFMNGCLNEALRLQPPVPTNGPRQVPVDSGGRMISGHFSLPELRFSSHPTLYTEIPVISLPYQTSSCLTGGLTRQSHQMREHSYRSLMVLPIVWARFLLDKRC</sequence>
<dbReference type="PANTHER" id="PTHR24305">
    <property type="entry name" value="CYTOCHROME P450"/>
    <property type="match status" value="1"/>
</dbReference>
<evidence type="ECO:0000313" key="8">
    <source>
        <dbReference type="EMBL" id="KAF5314216.1"/>
    </source>
</evidence>
<protein>
    <recommendedName>
        <fullName evidence="10">Cytochrome P450</fullName>
    </recommendedName>
</protein>
<reference evidence="8 9" key="1">
    <citation type="journal article" date="2020" name="ISME J.">
        <title>Uncovering the hidden diversity of litter-decomposition mechanisms in mushroom-forming fungi.</title>
        <authorList>
            <person name="Floudas D."/>
            <person name="Bentzer J."/>
            <person name="Ahren D."/>
            <person name="Johansson T."/>
            <person name="Persson P."/>
            <person name="Tunlid A."/>
        </authorList>
    </citation>
    <scope>NUCLEOTIDE SEQUENCE [LARGE SCALE GENOMIC DNA]</scope>
    <source>
        <strain evidence="8 9">CBS 291.85</strain>
    </source>
</reference>
<evidence type="ECO:0000256" key="5">
    <source>
        <dbReference type="ARBA" id="ARBA00023002"/>
    </source>
</evidence>
<evidence type="ECO:0000256" key="6">
    <source>
        <dbReference type="ARBA" id="ARBA00023004"/>
    </source>
</evidence>